<gene>
    <name evidence="3" type="ORF">GC106_8310</name>
</gene>
<reference evidence="3 4" key="1">
    <citation type="submission" date="2020-01" db="EMBL/GenBank/DDBJ databases">
        <title>Kibdelosporangium persica a novel Actinomycetes from a hot desert in Iran.</title>
        <authorList>
            <person name="Safaei N."/>
            <person name="Zaburannyi N."/>
            <person name="Mueller R."/>
            <person name="Wink J."/>
        </authorList>
    </citation>
    <scope>NUCLEOTIDE SEQUENCE [LARGE SCALE GENOMIC DNA]</scope>
    <source>
        <strain evidence="3 4">4NS15</strain>
    </source>
</reference>
<dbReference type="InterPro" id="IPR013538">
    <property type="entry name" value="ASHA1/2-like_C"/>
</dbReference>
<dbReference type="RefSeq" id="WP_173124481.1">
    <property type="nucleotide sequence ID" value="NZ_CBCSGW010000019.1"/>
</dbReference>
<feature type="domain" description="Activator of Hsp90 ATPase homologue 1/2-like C-terminal" evidence="2">
    <location>
        <begin position="25"/>
        <end position="140"/>
    </location>
</feature>
<name>A0ABX2EY72_9PSEU</name>
<organism evidence="3 4">
    <name type="scientific">Kibdelosporangium persicum</name>
    <dbReference type="NCBI Taxonomy" id="2698649"/>
    <lineage>
        <taxon>Bacteria</taxon>
        <taxon>Bacillati</taxon>
        <taxon>Actinomycetota</taxon>
        <taxon>Actinomycetes</taxon>
        <taxon>Pseudonocardiales</taxon>
        <taxon>Pseudonocardiaceae</taxon>
        <taxon>Kibdelosporangium</taxon>
    </lineage>
</organism>
<evidence type="ECO:0000313" key="3">
    <source>
        <dbReference type="EMBL" id="NRN63630.1"/>
    </source>
</evidence>
<protein>
    <submittedName>
        <fullName evidence="3">Toxin-antitoxin system toxin subunit</fullName>
    </submittedName>
</protein>
<comment type="similarity">
    <text evidence="1">Belongs to the AHA1 family.</text>
</comment>
<accession>A0ABX2EY72</accession>
<proteinExistence type="inferred from homology"/>
<comment type="caution">
    <text evidence="3">The sequence shown here is derived from an EMBL/GenBank/DDBJ whole genome shotgun (WGS) entry which is preliminary data.</text>
</comment>
<dbReference type="SUPFAM" id="SSF55961">
    <property type="entry name" value="Bet v1-like"/>
    <property type="match status" value="2"/>
</dbReference>
<dbReference type="Gene3D" id="3.30.530.20">
    <property type="match status" value="2"/>
</dbReference>
<dbReference type="CDD" id="cd08899">
    <property type="entry name" value="SRPBCC_CalC_Aha1-like_6"/>
    <property type="match status" value="1"/>
</dbReference>
<evidence type="ECO:0000256" key="1">
    <source>
        <dbReference type="ARBA" id="ARBA00006817"/>
    </source>
</evidence>
<dbReference type="InterPro" id="IPR023393">
    <property type="entry name" value="START-like_dom_sf"/>
</dbReference>
<sequence length="314" mass="35128">MTERATLSTIDGKPTLRFERRLRHAPTKVWRAVTDPAELAHWFPAAVEAELRPGAPMRFTFPEEAVVDGKWDGEVLEVDPPKVFMFRWNQDVLRFELIPDGAGCLLVFTQTVGGGWIGKLGAGRSAAGWDNCLDAMAARLDGETPQGFDNWLGPIERYVDEFGLGEGTVRRTEDGFELHFARDLVWKPVEEAWAFLVEDSPLTGEPPLRATNDHAPPGRLTVVRAPHTLEYEWLSEGTPAGIVRWTFESDPELGVRVELTQTIPAALAGGVAESLAMWHVHLEMYFAALHGDVRCPWPEERVKELTAHYENHPS</sequence>
<dbReference type="EMBL" id="JAAATY010000001">
    <property type="protein sequence ID" value="NRN63630.1"/>
    <property type="molecule type" value="Genomic_DNA"/>
</dbReference>
<dbReference type="Pfam" id="PF08327">
    <property type="entry name" value="AHSA1"/>
    <property type="match status" value="1"/>
</dbReference>
<keyword evidence="4" id="KW-1185">Reference proteome</keyword>
<evidence type="ECO:0000259" key="2">
    <source>
        <dbReference type="Pfam" id="PF08327"/>
    </source>
</evidence>
<dbReference type="Proteomes" id="UP000763557">
    <property type="component" value="Unassembled WGS sequence"/>
</dbReference>
<evidence type="ECO:0000313" key="4">
    <source>
        <dbReference type="Proteomes" id="UP000763557"/>
    </source>
</evidence>